<dbReference type="PROSITE" id="PS50109">
    <property type="entry name" value="HIS_KIN"/>
    <property type="match status" value="1"/>
</dbReference>
<evidence type="ECO:0000313" key="8">
    <source>
        <dbReference type="EMBL" id="BDG09332.1"/>
    </source>
</evidence>
<keyword evidence="9" id="KW-1185">Reference proteome</keyword>
<evidence type="ECO:0000256" key="6">
    <source>
        <dbReference type="ARBA" id="ARBA00023012"/>
    </source>
</evidence>
<proteinExistence type="predicted"/>
<dbReference type="PANTHER" id="PTHR43711">
    <property type="entry name" value="TWO-COMPONENT HISTIDINE KINASE"/>
    <property type="match status" value="1"/>
</dbReference>
<dbReference type="Pfam" id="PF00512">
    <property type="entry name" value="HisKA"/>
    <property type="match status" value="1"/>
</dbReference>
<dbReference type="EC" id="2.7.13.3" evidence="2"/>
<dbReference type="SMART" id="SM00388">
    <property type="entry name" value="HisKA"/>
    <property type="match status" value="1"/>
</dbReference>
<dbReference type="InterPro" id="IPR013656">
    <property type="entry name" value="PAS_4"/>
</dbReference>
<comment type="catalytic activity">
    <reaction evidence="1">
        <text>ATP + protein L-histidine = ADP + protein N-phospho-L-histidine.</text>
        <dbReference type="EC" id="2.7.13.3"/>
    </reaction>
</comment>
<dbReference type="InterPro" id="IPR003594">
    <property type="entry name" value="HATPase_dom"/>
</dbReference>
<dbReference type="InterPro" id="IPR036890">
    <property type="entry name" value="HATPase_C_sf"/>
</dbReference>
<name>A0ABM7XBY6_9BACT</name>
<dbReference type="CDD" id="cd00082">
    <property type="entry name" value="HisKA"/>
    <property type="match status" value="1"/>
</dbReference>
<dbReference type="Gene3D" id="3.30.450.20">
    <property type="entry name" value="PAS domain"/>
    <property type="match status" value="1"/>
</dbReference>
<dbReference type="EMBL" id="AP025592">
    <property type="protein sequence ID" value="BDG09332.1"/>
    <property type="molecule type" value="Genomic_DNA"/>
</dbReference>
<organism evidence="8 9">
    <name type="scientific">Anaeromyxobacter paludicola</name>
    <dbReference type="NCBI Taxonomy" id="2918171"/>
    <lineage>
        <taxon>Bacteria</taxon>
        <taxon>Pseudomonadati</taxon>
        <taxon>Myxococcota</taxon>
        <taxon>Myxococcia</taxon>
        <taxon>Myxococcales</taxon>
        <taxon>Cystobacterineae</taxon>
        <taxon>Anaeromyxobacteraceae</taxon>
        <taxon>Anaeromyxobacter</taxon>
    </lineage>
</organism>
<dbReference type="InterPro" id="IPR003661">
    <property type="entry name" value="HisK_dim/P_dom"/>
</dbReference>
<dbReference type="Pfam" id="PF08448">
    <property type="entry name" value="PAS_4"/>
    <property type="match status" value="1"/>
</dbReference>
<evidence type="ECO:0000256" key="2">
    <source>
        <dbReference type="ARBA" id="ARBA00012438"/>
    </source>
</evidence>
<dbReference type="InterPro" id="IPR004358">
    <property type="entry name" value="Sig_transdc_His_kin-like_C"/>
</dbReference>
<accession>A0ABM7XBY6</accession>
<dbReference type="InterPro" id="IPR005467">
    <property type="entry name" value="His_kinase_dom"/>
</dbReference>
<gene>
    <name evidence="8" type="ORF">AMPC_24450</name>
</gene>
<dbReference type="PRINTS" id="PR00344">
    <property type="entry name" value="BCTRLSENSOR"/>
</dbReference>
<keyword evidence="4" id="KW-0808">Transferase</keyword>
<evidence type="ECO:0000256" key="1">
    <source>
        <dbReference type="ARBA" id="ARBA00000085"/>
    </source>
</evidence>
<dbReference type="RefSeq" id="WP_248341458.1">
    <property type="nucleotide sequence ID" value="NZ_AP025592.1"/>
</dbReference>
<dbReference type="SUPFAM" id="SSF55874">
    <property type="entry name" value="ATPase domain of HSP90 chaperone/DNA topoisomerase II/histidine kinase"/>
    <property type="match status" value="1"/>
</dbReference>
<dbReference type="PANTHER" id="PTHR43711:SF1">
    <property type="entry name" value="HISTIDINE KINASE 1"/>
    <property type="match status" value="1"/>
</dbReference>
<keyword evidence="5 8" id="KW-0418">Kinase</keyword>
<sequence>MARFRNPVPEAVEALRAELAGGSRAELIPEVQLLSDLLEARAERLRPKEEPERELLAAIPDAAALVGKNGRVRAANVAADALAADGRAAGLTALELTRSAELSEAVQRALEGSSRKLELQLPGGRQTLVAHLTPLLRGEVLLILRDVTREREAERARRDLVANASHELRTPVTAIHGAAETLLGGALAEPEQARHFVEMIARHADRLARLTRDLLDLSRIESGQWAMNVGPLDVVPLARNLLDLYAAPAAERRLALGSALPEALRVQADARALEQILVNLVENAIKYTPAGGAVTLSGAAEGPSVTLAVTDTGPGIDKHHLPRLFERFYRADAGRGRDQGGTGLGLAIVKHLAHAQGGAVGVESGAGGSRFWVRLPAAD</sequence>
<evidence type="ECO:0000256" key="5">
    <source>
        <dbReference type="ARBA" id="ARBA00022777"/>
    </source>
</evidence>
<dbReference type="Proteomes" id="UP001162734">
    <property type="component" value="Chromosome"/>
</dbReference>
<dbReference type="Pfam" id="PF02518">
    <property type="entry name" value="HATPase_c"/>
    <property type="match status" value="1"/>
</dbReference>
<dbReference type="SUPFAM" id="SSF47384">
    <property type="entry name" value="Homodimeric domain of signal transducing histidine kinase"/>
    <property type="match status" value="1"/>
</dbReference>
<dbReference type="InterPro" id="IPR050736">
    <property type="entry name" value="Sensor_HK_Regulatory"/>
</dbReference>
<feature type="domain" description="Histidine kinase" evidence="7">
    <location>
        <begin position="163"/>
        <end position="379"/>
    </location>
</feature>
<dbReference type="Gene3D" id="3.30.565.10">
    <property type="entry name" value="Histidine kinase-like ATPase, C-terminal domain"/>
    <property type="match status" value="1"/>
</dbReference>
<reference evidence="9" key="1">
    <citation type="journal article" date="2022" name="Int. J. Syst. Evol. Microbiol.">
        <title>Anaeromyxobacter oryzae sp. nov., Anaeromyxobacter diazotrophicus sp. nov. and Anaeromyxobacter paludicola sp. nov., isolated from paddy soils.</title>
        <authorList>
            <person name="Itoh H."/>
            <person name="Xu Z."/>
            <person name="Mise K."/>
            <person name="Masuda Y."/>
            <person name="Ushijima N."/>
            <person name="Hayakawa C."/>
            <person name="Shiratori Y."/>
            <person name="Senoo K."/>
        </authorList>
    </citation>
    <scope>NUCLEOTIDE SEQUENCE [LARGE SCALE GENOMIC DNA]</scope>
    <source>
        <strain evidence="9">Red630</strain>
    </source>
</reference>
<dbReference type="GO" id="GO:0016301">
    <property type="term" value="F:kinase activity"/>
    <property type="evidence" value="ECO:0007669"/>
    <property type="project" value="UniProtKB-KW"/>
</dbReference>
<evidence type="ECO:0000259" key="7">
    <source>
        <dbReference type="PROSITE" id="PS50109"/>
    </source>
</evidence>
<keyword evidence="6" id="KW-0902">Two-component regulatory system</keyword>
<evidence type="ECO:0000256" key="4">
    <source>
        <dbReference type="ARBA" id="ARBA00022679"/>
    </source>
</evidence>
<dbReference type="SMART" id="SM00387">
    <property type="entry name" value="HATPase_c"/>
    <property type="match status" value="1"/>
</dbReference>
<keyword evidence="3" id="KW-0597">Phosphoprotein</keyword>
<protein>
    <recommendedName>
        <fullName evidence="2">histidine kinase</fullName>
        <ecNumber evidence="2">2.7.13.3</ecNumber>
    </recommendedName>
</protein>
<evidence type="ECO:0000313" key="9">
    <source>
        <dbReference type="Proteomes" id="UP001162734"/>
    </source>
</evidence>
<dbReference type="Gene3D" id="1.10.287.130">
    <property type="match status" value="1"/>
</dbReference>
<dbReference type="InterPro" id="IPR036097">
    <property type="entry name" value="HisK_dim/P_sf"/>
</dbReference>
<evidence type="ECO:0000256" key="3">
    <source>
        <dbReference type="ARBA" id="ARBA00022553"/>
    </source>
</evidence>